<organism evidence="1">
    <name type="scientific">hydrothermal vent metagenome</name>
    <dbReference type="NCBI Taxonomy" id="652676"/>
    <lineage>
        <taxon>unclassified sequences</taxon>
        <taxon>metagenomes</taxon>
        <taxon>ecological metagenomes</taxon>
    </lineage>
</organism>
<reference evidence="1" key="1">
    <citation type="submission" date="2016-10" db="EMBL/GenBank/DDBJ databases">
        <authorList>
            <person name="de Groot N.N."/>
        </authorList>
    </citation>
    <scope>NUCLEOTIDE SEQUENCE</scope>
</reference>
<gene>
    <name evidence="1" type="ORF">MNB_SV-12-899</name>
</gene>
<sequence>MPNYTYEDYKHWEGNCDTYFAKPYSSWQRGQNENANGLHFD</sequence>
<proteinExistence type="predicted"/>
<evidence type="ECO:0000313" key="1">
    <source>
        <dbReference type="EMBL" id="SFV54264.1"/>
    </source>
</evidence>
<dbReference type="AlphaFoldDB" id="A0A1W1BL41"/>
<protein>
    <submittedName>
        <fullName evidence="1">Uncharacterized protein</fullName>
    </submittedName>
</protein>
<accession>A0A1W1BL41</accession>
<dbReference type="EMBL" id="FPHE01000052">
    <property type="protein sequence ID" value="SFV54264.1"/>
    <property type="molecule type" value="Genomic_DNA"/>
</dbReference>
<name>A0A1W1BL41_9ZZZZ</name>